<dbReference type="EMBL" id="ABCS01000075">
    <property type="protein sequence ID" value="EDM76030.1"/>
    <property type="molecule type" value="Genomic_DNA"/>
</dbReference>
<dbReference type="Gene3D" id="2.120.10.30">
    <property type="entry name" value="TolB, C-terminal domain"/>
    <property type="match status" value="1"/>
</dbReference>
<dbReference type="GO" id="GO:0006508">
    <property type="term" value="P:proteolysis"/>
    <property type="evidence" value="ECO:0007669"/>
    <property type="project" value="InterPro"/>
</dbReference>
<evidence type="ECO:0000259" key="3">
    <source>
        <dbReference type="Pfam" id="PF00326"/>
    </source>
</evidence>
<evidence type="ECO:0000256" key="1">
    <source>
        <dbReference type="ARBA" id="ARBA00022801"/>
    </source>
</evidence>
<dbReference type="eggNOG" id="COG0823">
    <property type="taxonomic scope" value="Bacteria"/>
</dbReference>
<dbReference type="PANTHER" id="PTHR42776">
    <property type="entry name" value="SERINE PEPTIDASE S9 FAMILY MEMBER"/>
    <property type="match status" value="1"/>
</dbReference>
<dbReference type="InterPro" id="IPR011042">
    <property type="entry name" value="6-blade_b-propeller_TolB-like"/>
</dbReference>
<dbReference type="OrthoDB" id="4269629at2"/>
<name>A6GDQ5_9BACT</name>
<sequence length="704" mass="76732">MQGSAPTATRLVHTLAALACASVFAGCAPPVAATPYPSAEPEVGEPKAREASPEPGVVTFMDRELDLGPFVAGFPYGHFEAEVESGQLFYLETGERYTLRSLPLPAPGAAGEQPPLKLEGGAAVTEVDWSKRSLWSVTPHPETNALWLHADANNDERMNLWRMDLSPEDPAERVPEQITTADYVYGYGLSEDRSQIAYLARSGQKAPYSTCLRVLDANDPKAEGADKKIVCDSPELSFTWSSPRFSPDGQQVYFAALADGDRKQGQIVEVDLRKQRRFAKVITDAKVPRSSPNILHGWVDGEHLLYTANDAGFGDLYKWSRKTRKTARLTKHGDALLGAEALDGAVVLAHGTPAGSTVDVVSTEDGKVLGRAEVAGRVSLLDGHGDRLVWAEVAPNKVYEANIAQVRITKDSSGPKPKKVAQTDNAALVRLSPELESQLVHCEAEAVSIPTFDDRELHAFVLRPRQPLSEDPAQGVALVRSFYGGDNEWTRYDHVLCAAGMTVVSASVRGSSGFGKDFYALNDRDLGGDEIVDLFWIARWIEAQLGVPAARIGVYGRSHGGYATMRAMTFPPETNGRDEAYRFAFGLAEAGFSDIVAFHDATNIPDWVVLEAGDPAVPEDRAKLEDRSPINHVERLDAPIFLLHGGNDWRVPVEGSRAFAKAAEAAGKQVVYVEIEGQGHRIEGRERIVEAWQARLDFIESVLR</sequence>
<proteinExistence type="predicted"/>
<dbReference type="RefSeq" id="WP_006974845.1">
    <property type="nucleotide sequence ID" value="NZ_ABCS01000075.1"/>
</dbReference>
<accession>A6GDQ5</accession>
<organism evidence="4 5">
    <name type="scientific">Plesiocystis pacifica SIR-1</name>
    <dbReference type="NCBI Taxonomy" id="391625"/>
    <lineage>
        <taxon>Bacteria</taxon>
        <taxon>Pseudomonadati</taxon>
        <taxon>Myxococcota</taxon>
        <taxon>Polyangia</taxon>
        <taxon>Nannocystales</taxon>
        <taxon>Nannocystaceae</taxon>
        <taxon>Plesiocystis</taxon>
    </lineage>
</organism>
<dbReference type="GO" id="GO:0004252">
    <property type="term" value="F:serine-type endopeptidase activity"/>
    <property type="evidence" value="ECO:0007669"/>
    <property type="project" value="TreeGrafter"/>
</dbReference>
<reference evidence="4 5" key="1">
    <citation type="submission" date="2007-06" db="EMBL/GenBank/DDBJ databases">
        <authorList>
            <person name="Shimkets L."/>
            <person name="Ferriera S."/>
            <person name="Johnson J."/>
            <person name="Kravitz S."/>
            <person name="Beeson K."/>
            <person name="Sutton G."/>
            <person name="Rogers Y.-H."/>
            <person name="Friedman R."/>
            <person name="Frazier M."/>
            <person name="Venter J.C."/>
        </authorList>
    </citation>
    <scope>NUCLEOTIDE SEQUENCE [LARGE SCALE GENOMIC DNA]</scope>
    <source>
        <strain evidence="4 5">SIR-1</strain>
    </source>
</reference>
<protein>
    <submittedName>
        <fullName evidence="4">Peptidase S9, prolyl oligopeptidase active site domain protein</fullName>
    </submittedName>
</protein>
<dbReference type="STRING" id="391625.PPSIR1_32974"/>
<evidence type="ECO:0000313" key="4">
    <source>
        <dbReference type="EMBL" id="EDM76030.1"/>
    </source>
</evidence>
<feature type="domain" description="Peptidase S9 prolyl oligopeptidase catalytic" evidence="3">
    <location>
        <begin position="495"/>
        <end position="703"/>
    </location>
</feature>
<gene>
    <name evidence="4" type="ORF">PPSIR1_32974</name>
</gene>
<feature type="signal peptide" evidence="2">
    <location>
        <begin position="1"/>
        <end position="25"/>
    </location>
</feature>
<dbReference type="InterPro" id="IPR001375">
    <property type="entry name" value="Peptidase_S9_cat"/>
</dbReference>
<comment type="caution">
    <text evidence="4">The sequence shown here is derived from an EMBL/GenBank/DDBJ whole genome shotgun (WGS) entry which is preliminary data.</text>
</comment>
<feature type="chain" id="PRO_5002697702" evidence="2">
    <location>
        <begin position="26"/>
        <end position="704"/>
    </location>
</feature>
<dbReference type="SUPFAM" id="SSF82171">
    <property type="entry name" value="DPP6 N-terminal domain-like"/>
    <property type="match status" value="1"/>
</dbReference>
<keyword evidence="1" id="KW-0378">Hydrolase</keyword>
<dbReference type="SUPFAM" id="SSF53474">
    <property type="entry name" value="alpha/beta-Hydrolases"/>
    <property type="match status" value="1"/>
</dbReference>
<dbReference type="AlphaFoldDB" id="A6GDQ5"/>
<evidence type="ECO:0000313" key="5">
    <source>
        <dbReference type="Proteomes" id="UP000005801"/>
    </source>
</evidence>
<dbReference type="PANTHER" id="PTHR42776:SF27">
    <property type="entry name" value="DIPEPTIDYL PEPTIDASE FAMILY MEMBER 6"/>
    <property type="match status" value="1"/>
</dbReference>
<dbReference type="Pfam" id="PF00326">
    <property type="entry name" value="Peptidase_S9"/>
    <property type="match status" value="1"/>
</dbReference>
<dbReference type="eggNOG" id="COG1506">
    <property type="taxonomic scope" value="Bacteria"/>
</dbReference>
<evidence type="ECO:0000256" key="2">
    <source>
        <dbReference type="SAM" id="SignalP"/>
    </source>
</evidence>
<keyword evidence="2" id="KW-0732">Signal</keyword>
<dbReference type="Proteomes" id="UP000005801">
    <property type="component" value="Unassembled WGS sequence"/>
</dbReference>
<keyword evidence="5" id="KW-1185">Reference proteome</keyword>
<dbReference type="Gene3D" id="3.40.50.1820">
    <property type="entry name" value="alpha/beta hydrolase"/>
    <property type="match status" value="1"/>
</dbReference>
<dbReference type="InterPro" id="IPR029058">
    <property type="entry name" value="AB_hydrolase_fold"/>
</dbReference>
<dbReference type="MEROPS" id="S09.A96"/>